<protein>
    <submittedName>
        <fullName evidence="13">Sodium-coupled monocarboxylate transporter 1</fullName>
    </submittedName>
</protein>
<evidence type="ECO:0000256" key="12">
    <source>
        <dbReference type="SAM" id="Phobius"/>
    </source>
</evidence>
<evidence type="ECO:0000313" key="14">
    <source>
        <dbReference type="Proteomes" id="UP000198287"/>
    </source>
</evidence>
<feature type="transmembrane region" description="Helical" evidence="12">
    <location>
        <begin position="87"/>
        <end position="113"/>
    </location>
</feature>
<evidence type="ECO:0000256" key="3">
    <source>
        <dbReference type="ARBA" id="ARBA00022448"/>
    </source>
</evidence>
<feature type="transmembrane region" description="Helical" evidence="12">
    <location>
        <begin position="431"/>
        <end position="452"/>
    </location>
</feature>
<feature type="transmembrane region" description="Helical" evidence="12">
    <location>
        <begin position="60"/>
        <end position="81"/>
    </location>
</feature>
<keyword evidence="6 12" id="KW-1133">Transmembrane helix</keyword>
<feature type="transmembrane region" description="Helical" evidence="12">
    <location>
        <begin position="195"/>
        <end position="214"/>
    </location>
</feature>
<dbReference type="AlphaFoldDB" id="A0A226ECN2"/>
<dbReference type="PANTHER" id="PTHR42985">
    <property type="entry name" value="SODIUM-COUPLED MONOCARBOXYLATE TRANSPORTER"/>
    <property type="match status" value="1"/>
</dbReference>
<evidence type="ECO:0000256" key="8">
    <source>
        <dbReference type="ARBA" id="ARBA00023065"/>
    </source>
</evidence>
<keyword evidence="5 12" id="KW-0812">Transmembrane</keyword>
<keyword evidence="14" id="KW-1185">Reference proteome</keyword>
<comment type="similarity">
    <text evidence="2 11">Belongs to the sodium:solute symporter (SSF) (TC 2.A.21) family.</text>
</comment>
<reference evidence="13 14" key="1">
    <citation type="submission" date="2015-12" db="EMBL/GenBank/DDBJ databases">
        <title>The genome of Folsomia candida.</title>
        <authorList>
            <person name="Faddeeva A."/>
            <person name="Derks M.F."/>
            <person name="Anvar Y."/>
            <person name="Smit S."/>
            <person name="Van Straalen N."/>
            <person name="Roelofs D."/>
        </authorList>
    </citation>
    <scope>NUCLEOTIDE SEQUENCE [LARGE SCALE GENOMIC DNA]</scope>
    <source>
        <strain evidence="13 14">VU population</strain>
        <tissue evidence="13">Whole body</tissue>
    </source>
</reference>
<evidence type="ECO:0000256" key="5">
    <source>
        <dbReference type="ARBA" id="ARBA00022692"/>
    </source>
</evidence>
<keyword evidence="4" id="KW-1003">Cell membrane</keyword>
<evidence type="ECO:0000256" key="4">
    <source>
        <dbReference type="ARBA" id="ARBA00022475"/>
    </source>
</evidence>
<dbReference type="GO" id="GO:0006814">
    <property type="term" value="P:sodium ion transport"/>
    <property type="evidence" value="ECO:0007669"/>
    <property type="project" value="UniProtKB-KW"/>
</dbReference>
<dbReference type="PROSITE" id="PS50283">
    <property type="entry name" value="NA_SOLUT_SYMP_3"/>
    <property type="match status" value="1"/>
</dbReference>
<sequence>MGDPTNVGDDSSKHFGTVDYLVFTLMLAISAGIGVFYGCFSKRQKTTKDFLMGGRNMGTIPVTLSLLASFFSAIALLSVPAEIYLNGTVYVMIGPSYFAALGVSAYLYLPVFYNLQLTSAYEYLELRFSKPVRILASVVFAIQMILYMSVVIYAPALALSQVTGLHLYGCVTTLFGIVIFYTALGGIKSVMWTDVVQIIVMFGAMIVVLVKGGIDLGGFGNIWKVAVDSGHIEYFDFDPDPRTRQTTWTLWIGAFFMWLAIYGVNQAQVQRYLTLPTIRQAKTAIWLNAFGLLGLLTLNCMTGLVIFAKYSKCDPLLSKRIRTTDQLLPIFVMDTLGDFNGFPGLFVAGIFSGALRQVNYSKVYKSNSCGFPDTVSSGLNSLASITLEDYVKYFYPNINDRRATNISKISAIIYGLLSFGLVFIAEKLGGIFDVSFSIFGMIGGPLLGVFNLGMFVPWCNSKGAFWGTFTSLVVMLWLGIGTSLANSGKPSVSKLTLSVEGCSNFTTAPSNFLNQTAKSDEISEFYKISYYWYTLIGCCVNMLVGTVVSFLTGKQDPRDLNPQLISPPCDQFVKKFVPLHIQQKIYWDLGAHINGDIYKNQMHNGNHELGEINGKS</sequence>
<feature type="transmembrane region" description="Helical" evidence="12">
    <location>
        <begin position="248"/>
        <end position="264"/>
    </location>
</feature>
<dbReference type="InterPro" id="IPR001734">
    <property type="entry name" value="Na/solute_symporter"/>
</dbReference>
<dbReference type="EMBL" id="LNIX01000005">
    <property type="protein sequence ID" value="OXA54864.1"/>
    <property type="molecule type" value="Genomic_DNA"/>
</dbReference>
<accession>A0A226ECN2</accession>
<dbReference type="InterPro" id="IPR051163">
    <property type="entry name" value="Sodium:Solute_Symporter_SSF"/>
</dbReference>
<comment type="caution">
    <text evidence="13">The sequence shown here is derived from an EMBL/GenBank/DDBJ whole genome shotgun (WGS) entry which is preliminary data.</text>
</comment>
<dbReference type="OrthoDB" id="6132759at2759"/>
<dbReference type="NCBIfam" id="TIGR00813">
    <property type="entry name" value="sss"/>
    <property type="match status" value="1"/>
</dbReference>
<feature type="transmembrane region" description="Helical" evidence="12">
    <location>
        <begin position="134"/>
        <end position="159"/>
    </location>
</feature>
<dbReference type="CDD" id="cd11492">
    <property type="entry name" value="SLC5sbd_NIS-SMVT"/>
    <property type="match status" value="1"/>
</dbReference>
<dbReference type="GO" id="GO:0005886">
    <property type="term" value="C:plasma membrane"/>
    <property type="evidence" value="ECO:0007669"/>
    <property type="project" value="UniProtKB-SubCell"/>
</dbReference>
<evidence type="ECO:0000256" key="11">
    <source>
        <dbReference type="RuleBase" id="RU362091"/>
    </source>
</evidence>
<keyword evidence="9 12" id="KW-0472">Membrane</keyword>
<feature type="transmembrane region" description="Helical" evidence="12">
    <location>
        <begin position="20"/>
        <end position="40"/>
    </location>
</feature>
<evidence type="ECO:0000256" key="9">
    <source>
        <dbReference type="ARBA" id="ARBA00023136"/>
    </source>
</evidence>
<comment type="subcellular location">
    <subcellularLocation>
        <location evidence="1">Cell membrane</location>
        <topology evidence="1">Multi-pass membrane protein</topology>
    </subcellularLocation>
</comment>
<feature type="transmembrane region" description="Helical" evidence="12">
    <location>
        <begin position="464"/>
        <end position="485"/>
    </location>
</feature>
<evidence type="ECO:0000256" key="1">
    <source>
        <dbReference type="ARBA" id="ARBA00004651"/>
    </source>
</evidence>
<keyword evidence="10" id="KW-0739">Sodium transport</keyword>
<feature type="transmembrane region" description="Helical" evidence="12">
    <location>
        <begin position="530"/>
        <end position="551"/>
    </location>
</feature>
<dbReference type="PANTHER" id="PTHR42985:SF39">
    <property type="entry name" value="GH10366P"/>
    <property type="match status" value="1"/>
</dbReference>
<proteinExistence type="inferred from homology"/>
<keyword evidence="3" id="KW-0813">Transport</keyword>
<evidence type="ECO:0000256" key="6">
    <source>
        <dbReference type="ARBA" id="ARBA00022989"/>
    </source>
</evidence>
<feature type="transmembrane region" description="Helical" evidence="12">
    <location>
        <begin position="285"/>
        <end position="308"/>
    </location>
</feature>
<dbReference type="Pfam" id="PF00474">
    <property type="entry name" value="SSF"/>
    <property type="match status" value="1"/>
</dbReference>
<evidence type="ECO:0000313" key="13">
    <source>
        <dbReference type="EMBL" id="OXA54864.1"/>
    </source>
</evidence>
<dbReference type="Proteomes" id="UP000198287">
    <property type="component" value="Unassembled WGS sequence"/>
</dbReference>
<feature type="transmembrane region" description="Helical" evidence="12">
    <location>
        <begin position="165"/>
        <end position="183"/>
    </location>
</feature>
<feature type="transmembrane region" description="Helical" evidence="12">
    <location>
        <begin position="406"/>
        <end position="425"/>
    </location>
</feature>
<evidence type="ECO:0000256" key="2">
    <source>
        <dbReference type="ARBA" id="ARBA00006434"/>
    </source>
</evidence>
<dbReference type="InterPro" id="IPR038377">
    <property type="entry name" value="Na/Glc_symporter_sf"/>
</dbReference>
<organism evidence="13 14">
    <name type="scientific">Folsomia candida</name>
    <name type="common">Springtail</name>
    <dbReference type="NCBI Taxonomy" id="158441"/>
    <lineage>
        <taxon>Eukaryota</taxon>
        <taxon>Metazoa</taxon>
        <taxon>Ecdysozoa</taxon>
        <taxon>Arthropoda</taxon>
        <taxon>Hexapoda</taxon>
        <taxon>Collembola</taxon>
        <taxon>Entomobryomorpha</taxon>
        <taxon>Isotomoidea</taxon>
        <taxon>Isotomidae</taxon>
        <taxon>Proisotominae</taxon>
        <taxon>Folsomia</taxon>
    </lineage>
</organism>
<gene>
    <name evidence="13" type="ORF">Fcan01_10767</name>
</gene>
<evidence type="ECO:0000256" key="7">
    <source>
        <dbReference type="ARBA" id="ARBA00023053"/>
    </source>
</evidence>
<feature type="transmembrane region" description="Helical" evidence="12">
    <location>
        <begin position="328"/>
        <end position="355"/>
    </location>
</feature>
<dbReference type="GO" id="GO:0015293">
    <property type="term" value="F:symporter activity"/>
    <property type="evidence" value="ECO:0007669"/>
    <property type="project" value="TreeGrafter"/>
</dbReference>
<evidence type="ECO:0000256" key="10">
    <source>
        <dbReference type="ARBA" id="ARBA00023201"/>
    </source>
</evidence>
<dbReference type="Gene3D" id="1.20.1730.10">
    <property type="entry name" value="Sodium/glucose cotransporter"/>
    <property type="match status" value="1"/>
</dbReference>
<keyword evidence="7" id="KW-0915">Sodium</keyword>
<keyword evidence="8" id="KW-0406">Ion transport</keyword>
<name>A0A226ECN2_FOLCA</name>
<dbReference type="OMA" id="MVGRIAM"/>